<dbReference type="Proteomes" id="UP000184346">
    <property type="component" value="Unassembled WGS sequence"/>
</dbReference>
<comment type="caution">
    <text evidence="9">Lacks conserved residue(s) required for the propagation of feature annotation.</text>
</comment>
<accession>A0A1M5EGI1</accession>
<name>A0A1M5EGI1_9GAMM</name>
<comment type="catalytic activity">
    <reaction evidence="9">
        <text>cytidine(34) in elongator tRNA(Met) + acetyl-CoA + ATP + H2O = N(4)-acetylcytidine(34) in elongator tRNA(Met) + ADP + phosphate + CoA + H(+)</text>
        <dbReference type="Rhea" id="RHEA:43788"/>
        <dbReference type="Rhea" id="RHEA-COMP:10693"/>
        <dbReference type="Rhea" id="RHEA-COMP:10694"/>
        <dbReference type="ChEBI" id="CHEBI:15377"/>
        <dbReference type="ChEBI" id="CHEBI:15378"/>
        <dbReference type="ChEBI" id="CHEBI:30616"/>
        <dbReference type="ChEBI" id="CHEBI:43474"/>
        <dbReference type="ChEBI" id="CHEBI:57287"/>
        <dbReference type="ChEBI" id="CHEBI:57288"/>
        <dbReference type="ChEBI" id="CHEBI:74900"/>
        <dbReference type="ChEBI" id="CHEBI:82748"/>
        <dbReference type="ChEBI" id="CHEBI:456216"/>
        <dbReference type="EC" id="2.3.1.193"/>
    </reaction>
</comment>
<dbReference type="EC" id="2.3.1.193" evidence="9"/>
<evidence type="ECO:0000256" key="5">
    <source>
        <dbReference type="ARBA" id="ARBA00022741"/>
    </source>
</evidence>
<feature type="domain" description="N-acetyltransferase" evidence="11">
    <location>
        <begin position="422"/>
        <end position="602"/>
    </location>
</feature>
<dbReference type="Pfam" id="PF08351">
    <property type="entry name" value="TmcA_N"/>
    <property type="match status" value="1"/>
</dbReference>
<dbReference type="GO" id="GO:0000049">
    <property type="term" value="F:tRNA binding"/>
    <property type="evidence" value="ECO:0007669"/>
    <property type="project" value="UniProtKB-UniRule"/>
</dbReference>
<dbReference type="GO" id="GO:0002101">
    <property type="term" value="P:tRNA wobble cytosine modification"/>
    <property type="evidence" value="ECO:0007669"/>
    <property type="project" value="UniProtKB-UniRule"/>
</dbReference>
<comment type="subcellular location">
    <subcellularLocation>
        <location evidence="9">Cytoplasm</location>
    </subcellularLocation>
</comment>
<keyword evidence="7 9" id="KW-0694">RNA-binding</keyword>
<feature type="binding site" evidence="9">
    <location>
        <position position="567"/>
    </location>
    <ligand>
        <name>acetyl-CoA</name>
        <dbReference type="ChEBI" id="CHEBI:57288"/>
    </ligand>
</feature>
<keyword evidence="13" id="KW-1185">Reference proteome</keyword>
<comment type="similarity">
    <text evidence="9">Belongs to the TmcA family.</text>
</comment>
<dbReference type="Gene3D" id="3.40.50.300">
    <property type="entry name" value="P-loop containing nucleotide triphosphate hydrolases"/>
    <property type="match status" value="1"/>
</dbReference>
<dbReference type="GO" id="GO:0005524">
    <property type="term" value="F:ATP binding"/>
    <property type="evidence" value="ECO:0007669"/>
    <property type="project" value="UniProtKB-UniRule"/>
</dbReference>
<comment type="function">
    <text evidence="9">Catalyzes the formation of N(4)-acetylcytidine (ac(4)C) at the wobble position of tRNA(Met), by using acetyl-CoA as an acetyl donor and ATP (or GTP).</text>
</comment>
<evidence type="ECO:0000256" key="7">
    <source>
        <dbReference type="ARBA" id="ARBA00022884"/>
    </source>
</evidence>
<dbReference type="EMBL" id="FQUJ01000022">
    <property type="protein sequence ID" value="SHF78296.1"/>
    <property type="molecule type" value="Genomic_DNA"/>
</dbReference>
<dbReference type="Pfam" id="PF05127">
    <property type="entry name" value="NAT10_TcmA_helicase"/>
    <property type="match status" value="1"/>
</dbReference>
<evidence type="ECO:0000256" key="3">
    <source>
        <dbReference type="ARBA" id="ARBA00022679"/>
    </source>
</evidence>
<dbReference type="STRING" id="1121942.SAMN02745148_03526"/>
<dbReference type="GO" id="GO:0005737">
    <property type="term" value="C:cytoplasm"/>
    <property type="evidence" value="ECO:0007669"/>
    <property type="project" value="UniProtKB-SubCell"/>
</dbReference>
<dbReference type="InterPro" id="IPR024914">
    <property type="entry name" value="tRNA_acetyltr_TmcA"/>
</dbReference>
<evidence type="ECO:0000256" key="6">
    <source>
        <dbReference type="ARBA" id="ARBA00022840"/>
    </source>
</evidence>
<proteinExistence type="inferred from homology"/>
<feature type="region of interest" description="Disordered" evidence="10">
    <location>
        <begin position="171"/>
        <end position="192"/>
    </location>
</feature>
<evidence type="ECO:0000313" key="13">
    <source>
        <dbReference type="Proteomes" id="UP000184346"/>
    </source>
</evidence>
<dbReference type="Pfam" id="PF13718">
    <property type="entry name" value="GNAT_acetyltr_2"/>
    <property type="match status" value="2"/>
</dbReference>
<gene>
    <name evidence="9" type="primary">tmcA</name>
    <name evidence="12" type="ORF">SAMN02745148_03526</name>
</gene>
<dbReference type="PANTHER" id="PTHR10925:SF5">
    <property type="entry name" value="RNA CYTIDINE ACETYLTRANSFERASE"/>
    <property type="match status" value="1"/>
</dbReference>
<feature type="binding site" evidence="9">
    <location>
        <position position="199"/>
    </location>
    <ligand>
        <name>ATP</name>
        <dbReference type="ChEBI" id="CHEBI:30616"/>
    </ligand>
</feature>
<dbReference type="InterPro" id="IPR032672">
    <property type="entry name" value="TmcA/NAT10/Kre33"/>
</dbReference>
<dbReference type="InterPro" id="IPR013562">
    <property type="entry name" value="TmcA/NAT10_N"/>
</dbReference>
<dbReference type="SUPFAM" id="SSF55729">
    <property type="entry name" value="Acyl-CoA N-acyltransferases (Nat)"/>
    <property type="match status" value="1"/>
</dbReference>
<dbReference type="AlphaFoldDB" id="A0A1M5EGI1"/>
<evidence type="ECO:0000259" key="11">
    <source>
        <dbReference type="PROSITE" id="PS51186"/>
    </source>
</evidence>
<keyword evidence="3 9" id="KW-0808">Transferase</keyword>
<keyword evidence="4 9" id="KW-0819">tRNA processing</keyword>
<dbReference type="InterPro" id="IPR016181">
    <property type="entry name" value="Acyl_CoA_acyltransferase"/>
</dbReference>
<keyword evidence="1 9" id="KW-0963">Cytoplasm</keyword>
<evidence type="ECO:0000256" key="8">
    <source>
        <dbReference type="ARBA" id="ARBA00023315"/>
    </source>
</evidence>
<keyword evidence="8 9" id="KW-0012">Acyltransferase</keyword>
<evidence type="ECO:0000313" key="12">
    <source>
        <dbReference type="EMBL" id="SHF78296.1"/>
    </source>
</evidence>
<dbReference type="GO" id="GO:1990883">
    <property type="term" value="F:18S rRNA cytidine N-acetyltransferase activity"/>
    <property type="evidence" value="ECO:0007669"/>
    <property type="project" value="TreeGrafter"/>
</dbReference>
<dbReference type="GO" id="GO:0051391">
    <property type="term" value="P:tRNA acetylation"/>
    <property type="evidence" value="ECO:0007669"/>
    <property type="project" value="UniProtKB-UniRule"/>
</dbReference>
<dbReference type="GO" id="GO:0051392">
    <property type="term" value="F:tRNA cytidine N4-acetyltransferase activity"/>
    <property type="evidence" value="ECO:0007669"/>
    <property type="project" value="UniProtKB-UniRule"/>
</dbReference>
<dbReference type="PROSITE" id="PS51186">
    <property type="entry name" value="GNAT"/>
    <property type="match status" value="1"/>
</dbReference>
<dbReference type="InterPro" id="IPR027417">
    <property type="entry name" value="P-loop_NTPase"/>
</dbReference>
<dbReference type="InterPro" id="IPR007807">
    <property type="entry name" value="TcmA/NAT10_helicase"/>
</dbReference>
<dbReference type="SUPFAM" id="SSF52540">
    <property type="entry name" value="P-loop containing nucleoside triphosphate hydrolases"/>
    <property type="match status" value="1"/>
</dbReference>
<dbReference type="HAMAP" id="MF_01886">
    <property type="entry name" value="tRNA_acetyltr_TmcA"/>
    <property type="match status" value="1"/>
</dbReference>
<dbReference type="Gene3D" id="3.40.630.30">
    <property type="match status" value="1"/>
</dbReference>
<dbReference type="RefSeq" id="WP_245791954.1">
    <property type="nucleotide sequence ID" value="NZ_FQUJ01000022.1"/>
</dbReference>
<dbReference type="GO" id="GO:1904812">
    <property type="term" value="P:rRNA acetylation involved in maturation of SSU-rRNA"/>
    <property type="evidence" value="ECO:0007669"/>
    <property type="project" value="TreeGrafter"/>
</dbReference>
<evidence type="ECO:0000256" key="2">
    <source>
        <dbReference type="ARBA" id="ARBA00022555"/>
    </source>
</evidence>
<evidence type="ECO:0000256" key="4">
    <source>
        <dbReference type="ARBA" id="ARBA00022694"/>
    </source>
</evidence>
<dbReference type="InterPro" id="IPR000182">
    <property type="entry name" value="GNAT_dom"/>
</dbReference>
<evidence type="ECO:0000256" key="9">
    <source>
        <dbReference type="HAMAP-Rule" id="MF_01886"/>
    </source>
</evidence>
<feature type="binding site" evidence="9">
    <location>
        <position position="379"/>
    </location>
    <ligand>
        <name>ATP</name>
        <dbReference type="ChEBI" id="CHEBI:30616"/>
    </ligand>
</feature>
<keyword evidence="5 9" id="KW-0547">Nucleotide-binding</keyword>
<reference evidence="12 13" key="1">
    <citation type="submission" date="2016-11" db="EMBL/GenBank/DDBJ databases">
        <authorList>
            <person name="Jaros S."/>
            <person name="Januszkiewicz K."/>
            <person name="Wedrychowicz H."/>
        </authorList>
    </citation>
    <scope>NUCLEOTIDE SEQUENCE [LARGE SCALE GENOMIC DNA]</scope>
    <source>
        <strain evidence="12 13">DSM 19980</strain>
    </source>
</reference>
<organism evidence="12 13">
    <name type="scientific">Modicisalibacter ilicicola DSM 19980</name>
    <dbReference type="NCBI Taxonomy" id="1121942"/>
    <lineage>
        <taxon>Bacteria</taxon>
        <taxon>Pseudomonadati</taxon>
        <taxon>Pseudomonadota</taxon>
        <taxon>Gammaproteobacteria</taxon>
        <taxon>Oceanospirillales</taxon>
        <taxon>Halomonadaceae</taxon>
        <taxon>Modicisalibacter</taxon>
    </lineage>
</organism>
<dbReference type="PANTHER" id="PTHR10925">
    <property type="entry name" value="N-ACETYLTRANSFERASE 10"/>
    <property type="match status" value="1"/>
</dbReference>
<evidence type="ECO:0000256" key="1">
    <source>
        <dbReference type="ARBA" id="ARBA00022490"/>
    </source>
</evidence>
<sequence length="734" mass="79595">MSDDTFPGLDGLLNDLAAHRHRALLWISATGTEATARASRLWQARPWQAPLWLGPSPGVLGVETLPATKARTRLGGEHDLVVFDAASKDAGFDPDAFGAVVGTLRAGGLLVLLTPTAWEKGTPAPDADYARLAAWPYPAGALSARYLARLARRLMASPQVLHWPAGQAFPRLPRAPAAPPGPDLSDRPARDSDCLSADQADAVARLMRLRRRRPLVLSADRGRGKSAALGIAAARRLLAGERQLWVTAPRPAAVEPLFERLAALLPQGRREGNSFQVVIDGTAGGISAEVCFIAPDALLETLQSEAVDPRSTPTLFVDEAAAIPAPLLGRWLRAFPRIAYATTVHGYEGTGRGFQLRFRARLERDTPDWRELHLGQPIRWAEGDPLETLTRELLLLDAEPADDARVAQALAEHEPRLASLDRATLASDEATLSELFGLLVQAHYRTTPADLRQLLDAPATRLIAAYAGKTCLGVCLAQIEGGFPTELATAIQQGERRPRGHLLAQSLATHGGQREAAEARWCRILRIAVHPGARRRGLGRGLIECLGREVASDDIARLGVSFGAESELVAFWRAQGFVSLRLGLSREASSGEHALMMGKALDEPVEALIAGLNRDFRLLLPSLLAFELRRLDAELAATLLREGPPPAIDAETLERVAWFAAGGGELASVRPWLATAWLAWWRRTPQVPEDDAPRELVAPLFLGKTPWTTPGDVGRKALLRRWRVLAGRLTQHLS</sequence>
<keyword evidence="6 9" id="KW-0067">ATP-binding</keyword>
<keyword evidence="2 9" id="KW-0820">tRNA-binding</keyword>
<protein>
    <recommendedName>
        <fullName evidence="9">tRNA(Met) cytidine acetyltransferase TmcA</fullName>
        <ecNumber evidence="9">2.3.1.193</ecNumber>
    </recommendedName>
</protein>
<evidence type="ECO:0000256" key="10">
    <source>
        <dbReference type="SAM" id="MobiDB-lite"/>
    </source>
</evidence>
<feature type="binding site" evidence="9">
    <location>
        <begin position="527"/>
        <end position="529"/>
    </location>
    <ligand>
        <name>acetyl-CoA</name>
        <dbReference type="ChEBI" id="CHEBI:57288"/>
    </ligand>
</feature>
<dbReference type="Gene3D" id="3.40.50.11040">
    <property type="match status" value="1"/>
</dbReference>